<keyword evidence="1" id="KW-1133">Transmembrane helix</keyword>
<dbReference type="Gene3D" id="1.20.120.1220">
    <property type="match status" value="1"/>
</dbReference>
<evidence type="ECO:0000313" key="2">
    <source>
        <dbReference type="EMBL" id="MFC1438000.1"/>
    </source>
</evidence>
<reference evidence="2 3" key="1">
    <citation type="submission" date="2024-06" db="EMBL/GenBank/DDBJ databases">
        <authorList>
            <person name="Lee S.D."/>
        </authorList>
    </citation>
    <scope>NUCLEOTIDE SEQUENCE [LARGE SCALE GENOMIC DNA]</scope>
    <source>
        <strain evidence="2 3">N1-10</strain>
    </source>
</reference>
<evidence type="ECO:0000313" key="3">
    <source>
        <dbReference type="Proteomes" id="UP001592581"/>
    </source>
</evidence>
<feature type="transmembrane region" description="Helical" evidence="1">
    <location>
        <begin position="87"/>
        <end position="105"/>
    </location>
</feature>
<feature type="transmembrane region" description="Helical" evidence="1">
    <location>
        <begin position="184"/>
        <end position="204"/>
    </location>
</feature>
<keyword evidence="1" id="KW-0812">Transmembrane</keyword>
<feature type="transmembrane region" description="Helical" evidence="1">
    <location>
        <begin position="59"/>
        <end position="80"/>
    </location>
</feature>
<feature type="transmembrane region" description="Helical" evidence="1">
    <location>
        <begin position="152"/>
        <end position="178"/>
    </location>
</feature>
<comment type="caution">
    <text evidence="2">The sequence shown here is derived from an EMBL/GenBank/DDBJ whole genome shotgun (WGS) entry which is preliminary data.</text>
</comment>
<sequence length="209" mass="21051">MDSVSGGALEAAPTARVPASGQGSAALLTALKHRRLVLGLLIPALCALLLSRVDGWWAALVYVPLLGVLGPVLGVLDVELLRLPNRLVLSAVPAEFAVLVIASVVQDEAGVLVRVFVAAAVTAVLLGCLAAGSGGAFGWGDVKLSAGLLAPALAWSGWPAVVVAAWCSFGSAAVVAVVSQRLRGGAELAFGPYLLTASALVVLWRGSGT</sequence>
<name>A0ABV6XID2_9ACTN</name>
<organism evidence="2 3">
    <name type="scientific">Streptacidiphilus jeojiensis</name>
    <dbReference type="NCBI Taxonomy" id="3229225"/>
    <lineage>
        <taxon>Bacteria</taxon>
        <taxon>Bacillati</taxon>
        <taxon>Actinomycetota</taxon>
        <taxon>Actinomycetes</taxon>
        <taxon>Kitasatosporales</taxon>
        <taxon>Streptomycetaceae</taxon>
        <taxon>Streptacidiphilus</taxon>
    </lineage>
</organism>
<protein>
    <recommendedName>
        <fullName evidence="4">Leader peptidase (Prepilin peptidase)/N-methyltransferase</fullName>
    </recommendedName>
</protein>
<feature type="transmembrane region" description="Helical" evidence="1">
    <location>
        <begin position="111"/>
        <end position="140"/>
    </location>
</feature>
<evidence type="ECO:0008006" key="4">
    <source>
        <dbReference type="Google" id="ProtNLM"/>
    </source>
</evidence>
<dbReference type="RefSeq" id="WP_380563593.1">
    <property type="nucleotide sequence ID" value="NZ_JBEUKS010000002.1"/>
</dbReference>
<evidence type="ECO:0000256" key="1">
    <source>
        <dbReference type="SAM" id="Phobius"/>
    </source>
</evidence>
<dbReference type="Proteomes" id="UP001592581">
    <property type="component" value="Unassembled WGS sequence"/>
</dbReference>
<proteinExistence type="predicted"/>
<gene>
    <name evidence="2" type="ORF">ABUW04_06985</name>
</gene>
<keyword evidence="1" id="KW-0472">Membrane</keyword>
<feature type="transmembrane region" description="Helical" evidence="1">
    <location>
        <begin position="36"/>
        <end position="53"/>
    </location>
</feature>
<keyword evidence="3" id="KW-1185">Reference proteome</keyword>
<accession>A0ABV6XID2</accession>
<dbReference type="EMBL" id="JBEUKS010000002">
    <property type="protein sequence ID" value="MFC1438000.1"/>
    <property type="molecule type" value="Genomic_DNA"/>
</dbReference>